<dbReference type="RefSeq" id="WP_129254336.1">
    <property type="nucleotide sequence ID" value="NZ_SAXA01000007.1"/>
</dbReference>
<gene>
    <name evidence="2" type="ORF">EO244_08990</name>
</gene>
<dbReference type="AlphaFoldDB" id="A0A4Q1JL25"/>
<sequence>MDIRLAQSSDLEAINTIYNQAVAARYCTADLDPISIDERKIWFQSHSEDKYPVYVGVENGEVIAWFSFSAWRLGRRALEMSVEVSYYIHDAHFRKGYANQLMNFALSKAPELGFKNLFAILLEPNTASIKLLEKFDFELWGRLPDIANIDGEICSQRIYGRKINNC</sequence>
<evidence type="ECO:0000259" key="1">
    <source>
        <dbReference type="PROSITE" id="PS51186"/>
    </source>
</evidence>
<dbReference type="Gene3D" id="3.40.630.30">
    <property type="match status" value="1"/>
</dbReference>
<dbReference type="Pfam" id="PF00583">
    <property type="entry name" value="Acetyltransf_1"/>
    <property type="match status" value="1"/>
</dbReference>
<dbReference type="SUPFAM" id="SSF55729">
    <property type="entry name" value="Acyl-CoA N-acyltransferases (Nat)"/>
    <property type="match status" value="1"/>
</dbReference>
<proteinExistence type="predicted"/>
<dbReference type="PROSITE" id="PS51186">
    <property type="entry name" value="GNAT"/>
    <property type="match status" value="1"/>
</dbReference>
<dbReference type="CDD" id="cd04301">
    <property type="entry name" value="NAT_SF"/>
    <property type="match status" value="1"/>
</dbReference>
<organism evidence="2 3">
    <name type="scientific">Ancylomarina salipaludis</name>
    <dbReference type="NCBI Taxonomy" id="2501299"/>
    <lineage>
        <taxon>Bacteria</taxon>
        <taxon>Pseudomonadati</taxon>
        <taxon>Bacteroidota</taxon>
        <taxon>Bacteroidia</taxon>
        <taxon>Marinilabiliales</taxon>
        <taxon>Marinifilaceae</taxon>
        <taxon>Ancylomarina</taxon>
    </lineage>
</organism>
<dbReference type="InterPro" id="IPR051531">
    <property type="entry name" value="N-acetyltransferase"/>
</dbReference>
<keyword evidence="2" id="KW-0808">Transferase</keyword>
<comment type="caution">
    <text evidence="2">The sequence shown here is derived from an EMBL/GenBank/DDBJ whole genome shotgun (WGS) entry which is preliminary data.</text>
</comment>
<evidence type="ECO:0000313" key="2">
    <source>
        <dbReference type="EMBL" id="RXQ94408.1"/>
    </source>
</evidence>
<dbReference type="PANTHER" id="PTHR43792:SF1">
    <property type="entry name" value="N-ACETYLTRANSFERASE DOMAIN-CONTAINING PROTEIN"/>
    <property type="match status" value="1"/>
</dbReference>
<dbReference type="InterPro" id="IPR000182">
    <property type="entry name" value="GNAT_dom"/>
</dbReference>
<dbReference type="Proteomes" id="UP000289703">
    <property type="component" value="Unassembled WGS sequence"/>
</dbReference>
<keyword evidence="3" id="KW-1185">Reference proteome</keyword>
<feature type="domain" description="N-acetyltransferase" evidence="1">
    <location>
        <begin position="1"/>
        <end position="164"/>
    </location>
</feature>
<protein>
    <submittedName>
        <fullName evidence="2">N-acetyltransferase family protein</fullName>
    </submittedName>
</protein>
<dbReference type="GO" id="GO:0016747">
    <property type="term" value="F:acyltransferase activity, transferring groups other than amino-acyl groups"/>
    <property type="evidence" value="ECO:0007669"/>
    <property type="project" value="InterPro"/>
</dbReference>
<reference evidence="2 3" key="1">
    <citation type="submission" date="2019-01" db="EMBL/GenBank/DDBJ databases">
        <title>Ancylomarina salipaludis sp. nov., isolated from a salt marsh.</title>
        <authorList>
            <person name="Yoon J.-H."/>
        </authorList>
    </citation>
    <scope>NUCLEOTIDE SEQUENCE [LARGE SCALE GENOMIC DNA]</scope>
    <source>
        <strain evidence="2 3">SHSM-M15</strain>
    </source>
</reference>
<accession>A0A4Q1JL25</accession>
<dbReference type="PANTHER" id="PTHR43792">
    <property type="entry name" value="GNAT FAMILY, PUTATIVE (AFU_ORTHOLOGUE AFUA_3G00765)-RELATED-RELATED"/>
    <property type="match status" value="1"/>
</dbReference>
<dbReference type="EMBL" id="SAXA01000007">
    <property type="protein sequence ID" value="RXQ94408.1"/>
    <property type="molecule type" value="Genomic_DNA"/>
</dbReference>
<evidence type="ECO:0000313" key="3">
    <source>
        <dbReference type="Proteomes" id="UP000289703"/>
    </source>
</evidence>
<dbReference type="InterPro" id="IPR016181">
    <property type="entry name" value="Acyl_CoA_acyltransferase"/>
</dbReference>
<dbReference type="OrthoDB" id="9799096at2"/>
<name>A0A4Q1JL25_9BACT</name>